<keyword evidence="1 4" id="KW-0479">Metal-binding</keyword>
<evidence type="ECO:0000256" key="1">
    <source>
        <dbReference type="ARBA" id="ARBA00022723"/>
    </source>
</evidence>
<organism evidence="6 7">
    <name type="scientific">Alicyclobacillus dauci</name>
    <dbReference type="NCBI Taxonomy" id="1475485"/>
    <lineage>
        <taxon>Bacteria</taxon>
        <taxon>Bacillati</taxon>
        <taxon>Bacillota</taxon>
        <taxon>Bacilli</taxon>
        <taxon>Bacillales</taxon>
        <taxon>Alicyclobacillaceae</taxon>
        <taxon>Alicyclobacillus</taxon>
    </lineage>
</organism>
<dbReference type="SUPFAM" id="SSF51735">
    <property type="entry name" value="NAD(P)-binding Rossmann-fold domains"/>
    <property type="match status" value="1"/>
</dbReference>
<keyword evidence="3" id="KW-0560">Oxidoreductase</keyword>
<keyword evidence="2 4" id="KW-0862">Zinc</keyword>
<evidence type="ECO:0000313" key="6">
    <source>
        <dbReference type="EMBL" id="WAH37955.1"/>
    </source>
</evidence>
<dbReference type="RefSeq" id="WP_268045489.1">
    <property type="nucleotide sequence ID" value="NZ_CP104064.1"/>
</dbReference>
<comment type="similarity">
    <text evidence="4">Belongs to the zinc-containing alcohol dehydrogenase family.</text>
</comment>
<sequence length="345" mass="36512">MKALRKVTSGKGTLQLEEMAKPTPQHGNVLLKVKAAGICGTDIHIMQDEFPHQVPVTLGHEVAGEIVKLGPGVHSWSVGDKVITESYFSVCGQCEYCRGGRPNLCTDRRSIGSAVDGGMAEFVEVPAVNLHKIPDHVSWTAAALTEPLACTVHALNQVRIQPGEWVVISGPGPMGLLALQVARAAGGKVIMLGITQDAERLKAAQKLGASSVINVEATDYEAVVSQIVEMTEGGAPVVLECSGAGPSASLLFDVVRKRGRYGQIGLYGKSIPVNMDMVCYKELVVTGTNASIPSAWTRALTLLEDGAVTDEAVVSGVWSLENWEDAFKTVIAKGALKVMLGETSK</sequence>
<accession>A0ABY6Z7G7</accession>
<dbReference type="Gene3D" id="3.90.180.10">
    <property type="entry name" value="Medium-chain alcohol dehydrogenases, catalytic domain"/>
    <property type="match status" value="1"/>
</dbReference>
<protein>
    <submittedName>
        <fullName evidence="6">Zinc-binding dehydrogenase</fullName>
    </submittedName>
</protein>
<dbReference type="PROSITE" id="PS00059">
    <property type="entry name" value="ADH_ZINC"/>
    <property type="match status" value="1"/>
</dbReference>
<dbReference type="InterPro" id="IPR013149">
    <property type="entry name" value="ADH-like_C"/>
</dbReference>
<dbReference type="SMART" id="SM00829">
    <property type="entry name" value="PKS_ER"/>
    <property type="match status" value="1"/>
</dbReference>
<name>A0ABY6Z7G7_9BACL</name>
<dbReference type="InterPro" id="IPR011032">
    <property type="entry name" value="GroES-like_sf"/>
</dbReference>
<dbReference type="Pfam" id="PF08240">
    <property type="entry name" value="ADH_N"/>
    <property type="match status" value="1"/>
</dbReference>
<dbReference type="InterPro" id="IPR013154">
    <property type="entry name" value="ADH-like_N"/>
</dbReference>
<evidence type="ECO:0000313" key="7">
    <source>
        <dbReference type="Proteomes" id="UP001164803"/>
    </source>
</evidence>
<evidence type="ECO:0000256" key="2">
    <source>
        <dbReference type="ARBA" id="ARBA00022833"/>
    </source>
</evidence>
<proteinExistence type="inferred from homology"/>
<dbReference type="PANTHER" id="PTHR43401">
    <property type="entry name" value="L-THREONINE 3-DEHYDROGENASE"/>
    <property type="match status" value="1"/>
</dbReference>
<dbReference type="Proteomes" id="UP001164803">
    <property type="component" value="Chromosome"/>
</dbReference>
<dbReference type="PANTHER" id="PTHR43401:SF2">
    <property type="entry name" value="L-THREONINE 3-DEHYDROGENASE"/>
    <property type="match status" value="1"/>
</dbReference>
<dbReference type="SUPFAM" id="SSF50129">
    <property type="entry name" value="GroES-like"/>
    <property type="match status" value="1"/>
</dbReference>
<gene>
    <name evidence="6" type="ORF">NZD86_05540</name>
</gene>
<dbReference type="CDD" id="cd08258">
    <property type="entry name" value="Zn_ADH4"/>
    <property type="match status" value="1"/>
</dbReference>
<dbReference type="InterPro" id="IPR020843">
    <property type="entry name" value="ER"/>
</dbReference>
<dbReference type="EMBL" id="CP104064">
    <property type="protein sequence ID" value="WAH37955.1"/>
    <property type="molecule type" value="Genomic_DNA"/>
</dbReference>
<dbReference type="InterPro" id="IPR050129">
    <property type="entry name" value="Zn_alcohol_dh"/>
</dbReference>
<feature type="domain" description="Enoyl reductase (ER)" evidence="5">
    <location>
        <begin position="12"/>
        <end position="340"/>
    </location>
</feature>
<evidence type="ECO:0000256" key="3">
    <source>
        <dbReference type="ARBA" id="ARBA00023002"/>
    </source>
</evidence>
<reference evidence="6" key="1">
    <citation type="submission" date="2022-08" db="EMBL/GenBank/DDBJ databases">
        <title>Alicyclobacillus dauci DSM2870, complete genome.</title>
        <authorList>
            <person name="Wang Q."/>
            <person name="Cai R."/>
            <person name="Wang Z."/>
        </authorList>
    </citation>
    <scope>NUCLEOTIDE SEQUENCE</scope>
    <source>
        <strain evidence="6">DSM 28700</strain>
    </source>
</reference>
<dbReference type="InterPro" id="IPR036291">
    <property type="entry name" value="NAD(P)-bd_dom_sf"/>
</dbReference>
<dbReference type="Pfam" id="PF00107">
    <property type="entry name" value="ADH_zinc_N"/>
    <property type="match status" value="1"/>
</dbReference>
<evidence type="ECO:0000256" key="4">
    <source>
        <dbReference type="RuleBase" id="RU361277"/>
    </source>
</evidence>
<keyword evidence="7" id="KW-1185">Reference proteome</keyword>
<dbReference type="Gene3D" id="3.40.50.720">
    <property type="entry name" value="NAD(P)-binding Rossmann-like Domain"/>
    <property type="match status" value="1"/>
</dbReference>
<comment type="cofactor">
    <cofactor evidence="4">
        <name>Zn(2+)</name>
        <dbReference type="ChEBI" id="CHEBI:29105"/>
    </cofactor>
</comment>
<dbReference type="InterPro" id="IPR002328">
    <property type="entry name" value="ADH_Zn_CS"/>
</dbReference>
<evidence type="ECO:0000259" key="5">
    <source>
        <dbReference type="SMART" id="SM00829"/>
    </source>
</evidence>